<dbReference type="Pfam" id="PF01582">
    <property type="entry name" value="TIR"/>
    <property type="match status" value="1"/>
</dbReference>
<dbReference type="GO" id="GO:0005886">
    <property type="term" value="C:plasma membrane"/>
    <property type="evidence" value="ECO:0007669"/>
    <property type="project" value="TreeGrafter"/>
</dbReference>
<dbReference type="SUPFAM" id="SSF52058">
    <property type="entry name" value="L domain-like"/>
    <property type="match status" value="2"/>
</dbReference>
<evidence type="ECO:0000313" key="9">
    <source>
        <dbReference type="Proteomes" id="UP000683360"/>
    </source>
</evidence>
<dbReference type="Gene3D" id="3.40.50.10140">
    <property type="entry name" value="Toll/interleukin-1 receptor homology (TIR) domain"/>
    <property type="match status" value="1"/>
</dbReference>
<dbReference type="Pfam" id="PF13306">
    <property type="entry name" value="LRR_5"/>
    <property type="match status" value="2"/>
</dbReference>
<accession>A0A8S3UYS8</accession>
<comment type="caution">
    <text evidence="8">The sequence shown here is derived from an EMBL/GenBank/DDBJ whole genome shotgun (WGS) entry which is preliminary data.</text>
</comment>
<dbReference type="OrthoDB" id="2015831at2759"/>
<feature type="transmembrane region" description="Helical" evidence="6">
    <location>
        <begin position="1150"/>
        <end position="1173"/>
    </location>
</feature>
<dbReference type="SMART" id="SM00013">
    <property type="entry name" value="LRRNT"/>
    <property type="match status" value="1"/>
</dbReference>
<dbReference type="SMART" id="SM00255">
    <property type="entry name" value="TIR"/>
    <property type="match status" value="1"/>
</dbReference>
<dbReference type="FunFam" id="3.80.10.10:FF:001164">
    <property type="entry name" value="GH01279p"/>
    <property type="match status" value="2"/>
</dbReference>
<proteinExistence type="inferred from homology"/>
<keyword evidence="3" id="KW-0732">Signal</keyword>
<keyword evidence="2" id="KW-0433">Leucine-rich repeat</keyword>
<dbReference type="InterPro" id="IPR032675">
    <property type="entry name" value="LRR_dom_sf"/>
</dbReference>
<dbReference type="InterPro" id="IPR000157">
    <property type="entry name" value="TIR_dom"/>
</dbReference>
<dbReference type="InterPro" id="IPR003591">
    <property type="entry name" value="Leu-rich_rpt_typical-subtyp"/>
</dbReference>
<dbReference type="PROSITE" id="PS51450">
    <property type="entry name" value="LRR"/>
    <property type="match status" value="6"/>
</dbReference>
<dbReference type="PANTHER" id="PTHR24369:SF210">
    <property type="entry name" value="CHAOPTIN-RELATED"/>
    <property type="match status" value="1"/>
</dbReference>
<dbReference type="Proteomes" id="UP000683360">
    <property type="component" value="Unassembled WGS sequence"/>
</dbReference>
<dbReference type="SMART" id="SM00364">
    <property type="entry name" value="LRR_BAC"/>
    <property type="match status" value="7"/>
</dbReference>
<evidence type="ECO:0000256" key="6">
    <source>
        <dbReference type="SAM" id="Phobius"/>
    </source>
</evidence>
<dbReference type="InterPro" id="IPR026906">
    <property type="entry name" value="LRR_5"/>
</dbReference>
<protein>
    <recommendedName>
        <fullName evidence="7">TIR domain-containing protein</fullName>
    </recommendedName>
</protein>
<keyword evidence="6" id="KW-1133">Transmembrane helix</keyword>
<evidence type="ECO:0000256" key="5">
    <source>
        <dbReference type="ARBA" id="ARBA00023180"/>
    </source>
</evidence>
<name>A0A8S3UYS8_MYTED</name>
<dbReference type="Gene3D" id="3.80.10.10">
    <property type="entry name" value="Ribonuclease Inhibitor"/>
    <property type="match status" value="6"/>
</dbReference>
<dbReference type="PANTHER" id="PTHR24369">
    <property type="entry name" value="ANTIGEN BSP, PUTATIVE-RELATED"/>
    <property type="match status" value="1"/>
</dbReference>
<dbReference type="SMART" id="SM00365">
    <property type="entry name" value="LRR_SD22"/>
    <property type="match status" value="6"/>
</dbReference>
<dbReference type="SMART" id="SM00369">
    <property type="entry name" value="LRR_TYP"/>
    <property type="match status" value="19"/>
</dbReference>
<dbReference type="InterPro" id="IPR001611">
    <property type="entry name" value="Leu-rich_rpt"/>
</dbReference>
<keyword evidence="6" id="KW-0472">Membrane</keyword>
<dbReference type="SUPFAM" id="SSF52200">
    <property type="entry name" value="Toll/Interleukin receptor TIR domain"/>
    <property type="match status" value="1"/>
</dbReference>
<reference evidence="8" key="1">
    <citation type="submission" date="2021-03" db="EMBL/GenBank/DDBJ databases">
        <authorList>
            <person name="Bekaert M."/>
        </authorList>
    </citation>
    <scope>NUCLEOTIDE SEQUENCE</scope>
</reference>
<dbReference type="InterPro" id="IPR035897">
    <property type="entry name" value="Toll_tir_struct_dom_sf"/>
</dbReference>
<dbReference type="EMBL" id="CAJPWZ010003077">
    <property type="protein sequence ID" value="CAG2251181.1"/>
    <property type="molecule type" value="Genomic_DNA"/>
</dbReference>
<organism evidence="8 9">
    <name type="scientific">Mytilus edulis</name>
    <name type="common">Blue mussel</name>
    <dbReference type="NCBI Taxonomy" id="6550"/>
    <lineage>
        <taxon>Eukaryota</taxon>
        <taxon>Metazoa</taxon>
        <taxon>Spiralia</taxon>
        <taxon>Lophotrochozoa</taxon>
        <taxon>Mollusca</taxon>
        <taxon>Bivalvia</taxon>
        <taxon>Autobranchia</taxon>
        <taxon>Pteriomorphia</taxon>
        <taxon>Mytilida</taxon>
        <taxon>Mytiloidea</taxon>
        <taxon>Mytilidae</taxon>
        <taxon>Mytilinae</taxon>
        <taxon>Mytilus</taxon>
    </lineage>
</organism>
<keyword evidence="4" id="KW-0677">Repeat</keyword>
<gene>
    <name evidence="8" type="ORF">MEDL_62846</name>
</gene>
<evidence type="ECO:0000256" key="4">
    <source>
        <dbReference type="ARBA" id="ARBA00022737"/>
    </source>
</evidence>
<keyword evidence="6" id="KW-0812">Transmembrane</keyword>
<evidence type="ECO:0000259" key="7">
    <source>
        <dbReference type="PROSITE" id="PS50104"/>
    </source>
</evidence>
<evidence type="ECO:0000256" key="3">
    <source>
        <dbReference type="ARBA" id="ARBA00022729"/>
    </source>
</evidence>
<feature type="domain" description="TIR" evidence="7">
    <location>
        <begin position="1199"/>
        <end position="1334"/>
    </location>
</feature>
<dbReference type="InterPro" id="IPR000372">
    <property type="entry name" value="LRRNT"/>
</dbReference>
<dbReference type="SUPFAM" id="SSF52047">
    <property type="entry name" value="RNI-like"/>
    <property type="match status" value="1"/>
</dbReference>
<keyword evidence="5" id="KW-0325">Glycoprotein</keyword>
<comment type="similarity">
    <text evidence="1">Belongs to the Toll-like receptor family.</text>
</comment>
<dbReference type="GO" id="GO:0007165">
    <property type="term" value="P:signal transduction"/>
    <property type="evidence" value="ECO:0007669"/>
    <property type="project" value="InterPro"/>
</dbReference>
<dbReference type="PROSITE" id="PS50104">
    <property type="entry name" value="TIR"/>
    <property type="match status" value="1"/>
</dbReference>
<sequence>MDKTFYREKVLEQLNDNEYYTKLRKNNDKSTIRKIKRLVKEYSESFTANEIAYLCDFTPKEANFYGLPKIHKSNTIQTAVKHQNKKYIESPNPSDLKLRPIVAGPESPTQRMSHFLDLILKKLCPLIPSYVRDDIDFLRYIPETVPKNTLLTTFDVTSLYTNIPHDLGTTAIKYWVEINREIVDGRFDTELILGVSKYTSKMLSVVQKQFYDANIIDLNFRMDTPTLFLVILTTIFSAADVNSQRQLTTYPCPKECACYLRNSNKIIVDVVCKVEVLNAQTKFSIIQTNITSNLYITCNSTKPSSLPDNIFIGLRSFTGIRIRSCQFRYIPRNAFAGLTALQEISIENADSLQIHTDAFANTPYLRRISIVHSGLRQLAKICRLPILQFLNLTGNNIAELNESGIACPERRVMKYLIHVILAENEIKQVESTFGRYIPNVWQLSLSNNLIGSIQAGAFDSLPRLGWLDLTNNSLSRLPNEMLKNNTNLKLFGLGNNPLGTLPNGLFRFTSSLQVLGLIDTDINGDIWQELQNLNNLTELQLGKNHINRIDRSVLQGLKHIKHLDLSDNKIQTIETNTFIGQSALETLYLTNNEISDVKIAAFRGLDRLRKLDLSYNHIPEIPEDNFKHTSDIVYLNISYNKLESVPNLHGMTKMTILDLRDNLITKFKSSTFEGLEKLEGINLIRNRIEYIQNYVFTKATNLRMLQLSHNNISAVGYDAFKDMASLSWISLDHNYIENIDLVFTPLPKLFKLDLSYNEINEKIRSGMFSPSVGFLNLKENRISSIDMYAFYEYPKLREVNLQNNKLKSLTEMSLSVSPRLLKPPVFLFGGNKFLCDCRLAWLRKHVNDWPLEEQQYVIADMALLTCDEGFKMETETLLKNVDPHMMLCSYRDDCRRDTCVCCEYHGCICRYMCPAQCTCYRKAGVSNENHIICSNEDLKDVPSHIPSIATDLYLDGNNMTDLYRARNSFVQLQNVKSLYLNNSNLYFIERGSFIGLMDLVNLYLNDNYLQRLKNGVFDGLQSLTSLYLQNNNIYFISDNVFAKLPSLRYLSLANNKLYTLPESLFQVLPALFDVRMSGNRWKCDCDQTPRLQRLITSDNINMSDSHHVWCEQIKENERKELEILSIKLYELCPGNYTPPDSLSAIRSRQYLISIVAIALTLFIIFLACIILCMSREFLQVVFYSKCGFRMCHDGGEESKIYDAYISYSRKDEQFVFQEIVSKLEGEPYRYKLCVHFREFPIMQTIGETIYRSIEGSRRTIVVLSDNLLNNEWRNTEFQIAHQSAWKNNAQNLIIIQKGYLDKRLYGPGLKLCLNSKVYLKSTDPWFLEKLYFAMPERPRIRRKRRSLKLRLDTSAVNTVSGVMQDDEGYETPVSVASFDPSKRFSENFSLHSVNLYEEIDTLPKKKMLL</sequence>
<evidence type="ECO:0000256" key="2">
    <source>
        <dbReference type="ARBA" id="ARBA00022614"/>
    </source>
</evidence>
<evidence type="ECO:0000256" key="1">
    <source>
        <dbReference type="ARBA" id="ARBA00009634"/>
    </source>
</evidence>
<keyword evidence="9" id="KW-1185">Reference proteome</keyword>
<dbReference type="Pfam" id="PF13855">
    <property type="entry name" value="LRR_8"/>
    <property type="match status" value="5"/>
</dbReference>
<dbReference type="FunFam" id="3.80.10.10:FF:000770">
    <property type="entry name" value="Uncharacterized protein"/>
    <property type="match status" value="1"/>
</dbReference>
<evidence type="ECO:0000313" key="8">
    <source>
        <dbReference type="EMBL" id="CAG2251181.1"/>
    </source>
</evidence>
<dbReference type="InterPro" id="IPR050541">
    <property type="entry name" value="LRR_TM_domain-containing"/>
</dbReference>